<organism evidence="1">
    <name type="scientific">Ectopseudomonas oleovorans</name>
    <name type="common">Pseudomonas oleovorans</name>
    <dbReference type="NCBI Taxonomy" id="301"/>
    <lineage>
        <taxon>Bacteria</taxon>
        <taxon>Pseudomonadati</taxon>
        <taxon>Pseudomonadota</taxon>
        <taxon>Gammaproteobacteria</taxon>
        <taxon>Pseudomonadales</taxon>
        <taxon>Pseudomonadaceae</taxon>
        <taxon>Ectopseudomonas</taxon>
    </lineage>
</organism>
<proteinExistence type="predicted"/>
<gene>
    <name evidence="1" type="ORF">POT9AD_2375</name>
</gene>
<dbReference type="EMBL" id="LR130779">
    <property type="protein sequence ID" value="VDN63350.1"/>
    <property type="molecule type" value="Genomic_DNA"/>
</dbReference>
<reference evidence="1" key="1">
    <citation type="submission" date="2018-11" db="EMBL/GenBank/DDBJ databases">
        <authorList>
            <consortium name="Genoscope - CEA"/>
            <person name="William W."/>
        </authorList>
    </citation>
    <scope>NUCLEOTIDE SEQUENCE [LARGE SCALE GENOMIC DNA]</scope>
    <source>
        <strain evidence="1">T9AD</strain>
    </source>
</reference>
<evidence type="ECO:0000313" key="1">
    <source>
        <dbReference type="EMBL" id="VDN63350.1"/>
    </source>
</evidence>
<dbReference type="AlphaFoldDB" id="A0A653B3V3"/>
<sequence length="90" mass="9919">MELKAEIEKRLGEFWDKRAIATDDDPLCVDDLGAPLDSVTAVESLIEVGKILPKKVPIDVVIRNGGYETKDQFVDLVTTGILKFLEETGS</sequence>
<protein>
    <submittedName>
        <fullName evidence="1">Uncharacterized protein</fullName>
    </submittedName>
</protein>
<accession>A0A653B3V3</accession>
<name>A0A653B3V3_ECTOL</name>